<dbReference type="PROSITE" id="PS50206">
    <property type="entry name" value="RHODANESE_3"/>
    <property type="match status" value="1"/>
</dbReference>
<dbReference type="Gene3D" id="3.40.250.10">
    <property type="entry name" value="Rhodanese-like domain"/>
    <property type="match status" value="1"/>
</dbReference>
<reference evidence="3" key="1">
    <citation type="submission" date="2023-07" db="EMBL/GenBank/DDBJ databases">
        <title>Genomic Encyclopedia of Type Strains, Phase IV (KMG-IV): sequencing the most valuable type-strain genomes for metagenomic binning, comparative biology and taxonomic classification.</title>
        <authorList>
            <person name="Goeker M."/>
        </authorList>
    </citation>
    <scope>NUCLEOTIDE SEQUENCE</scope>
    <source>
        <strain evidence="3">DSM 23947</strain>
    </source>
</reference>
<dbReference type="Pfam" id="PF00581">
    <property type="entry name" value="Rhodanese"/>
    <property type="match status" value="1"/>
</dbReference>
<evidence type="ECO:0000259" key="2">
    <source>
        <dbReference type="PROSITE" id="PS50206"/>
    </source>
</evidence>
<comment type="caution">
    <text evidence="3">The sequence shown here is derived from an EMBL/GenBank/DDBJ whole genome shotgun (WGS) entry which is preliminary data.</text>
</comment>
<dbReference type="Pfam" id="PF26341">
    <property type="entry name" value="AAA_SelU"/>
    <property type="match status" value="1"/>
</dbReference>
<dbReference type="AlphaFoldDB" id="A0AAJ1SZD3"/>
<keyword evidence="4" id="KW-1185">Reference proteome</keyword>
<dbReference type="EC" id="2.9.1.-" evidence="3"/>
<dbReference type="EMBL" id="JAUSUC010000003">
    <property type="protein sequence ID" value="MDQ0213997.1"/>
    <property type="molecule type" value="Genomic_DNA"/>
</dbReference>
<dbReference type="SUPFAM" id="SSF52821">
    <property type="entry name" value="Rhodanese/Cell cycle control phosphatase"/>
    <property type="match status" value="1"/>
</dbReference>
<dbReference type="GO" id="GO:0043828">
    <property type="term" value="F:tRNA 2-selenouridine synthase activity"/>
    <property type="evidence" value="ECO:0007669"/>
    <property type="project" value="InterPro"/>
</dbReference>
<dbReference type="InterPro" id="IPR027417">
    <property type="entry name" value="P-loop_NTPase"/>
</dbReference>
<dbReference type="RefSeq" id="WP_307256001.1">
    <property type="nucleotide sequence ID" value="NZ_JAUSUC010000003.1"/>
</dbReference>
<dbReference type="Proteomes" id="UP001237207">
    <property type="component" value="Unassembled WGS sequence"/>
</dbReference>
<dbReference type="InterPro" id="IPR017582">
    <property type="entry name" value="SelU"/>
</dbReference>
<dbReference type="SMART" id="SM00450">
    <property type="entry name" value="RHOD"/>
    <property type="match status" value="1"/>
</dbReference>
<name>A0AAJ1SZD3_9BACI</name>
<evidence type="ECO:0000313" key="3">
    <source>
        <dbReference type="EMBL" id="MDQ0213997.1"/>
    </source>
</evidence>
<keyword evidence="1" id="KW-0711">Selenium</keyword>
<dbReference type="InterPro" id="IPR058840">
    <property type="entry name" value="AAA_SelU"/>
</dbReference>
<dbReference type="GO" id="GO:0002098">
    <property type="term" value="P:tRNA wobble uridine modification"/>
    <property type="evidence" value="ECO:0007669"/>
    <property type="project" value="InterPro"/>
</dbReference>
<organism evidence="3 4">
    <name type="scientific">Oikeobacillus pervagus</name>
    <dbReference type="NCBI Taxonomy" id="1325931"/>
    <lineage>
        <taxon>Bacteria</taxon>
        <taxon>Bacillati</taxon>
        <taxon>Bacillota</taxon>
        <taxon>Bacilli</taxon>
        <taxon>Bacillales</taxon>
        <taxon>Bacillaceae</taxon>
        <taxon>Oikeobacillus</taxon>
    </lineage>
</organism>
<accession>A0AAJ1SZD3</accession>
<dbReference type="InterPro" id="IPR036873">
    <property type="entry name" value="Rhodanese-like_dom_sf"/>
</dbReference>
<evidence type="ECO:0000256" key="1">
    <source>
        <dbReference type="ARBA" id="ARBA00023266"/>
    </source>
</evidence>
<dbReference type="PANTHER" id="PTHR30401">
    <property type="entry name" value="TRNA 2-SELENOURIDINE SYNTHASE"/>
    <property type="match status" value="1"/>
</dbReference>
<feature type="domain" description="Rhodanese" evidence="2">
    <location>
        <begin position="15"/>
        <end position="131"/>
    </location>
</feature>
<proteinExistence type="predicted"/>
<dbReference type="PANTHER" id="PTHR30401:SF0">
    <property type="entry name" value="TRNA 2-SELENOURIDINE SYNTHASE"/>
    <property type="match status" value="1"/>
</dbReference>
<gene>
    <name evidence="3" type="ORF">J2S13_000392</name>
</gene>
<sequence>MFQDISIENLLILKQQQKIKLIDVRSESEFENATIPGSMNIPLFNDAERAEVGTIYKQVSVQAAKERGLEIASAKLPQFVQQFAGLSGQKAVFCWRGGMRSKTTATVLDLMGINVFRLEGGYRSYRNWGVKKLDTLQLKPEAYVLNGCTGTGKTTILRRLKKEKDYSILDLEKLANHRGSIFGQIGLEPHNQKKFDALLIEEIEKIQTSPFVLFEGESKRIGRVTLPDFIIKKKDQAIQLFIEIPMEERVVHILDDYKPWNYQKECIEAFSRIKRRIHTPVANQIEKDLKSENYSHAVAQLLEYYYDPLYKHTEKQYPETQKIYIKANDTDDALNQICKWVKMKTH</sequence>
<protein>
    <submittedName>
        <fullName evidence="3">tRNA 2-selenouridine synthase</fullName>
        <ecNumber evidence="3">2.9.1.-</ecNumber>
    </submittedName>
</protein>
<keyword evidence="3" id="KW-0808">Transferase</keyword>
<dbReference type="NCBIfam" id="NF008750">
    <property type="entry name" value="PRK11784.1-2"/>
    <property type="match status" value="1"/>
</dbReference>
<dbReference type="NCBIfam" id="TIGR03167">
    <property type="entry name" value="tRNA_sel_U_synt"/>
    <property type="match status" value="1"/>
</dbReference>
<evidence type="ECO:0000313" key="4">
    <source>
        <dbReference type="Proteomes" id="UP001237207"/>
    </source>
</evidence>
<dbReference type="SUPFAM" id="SSF52540">
    <property type="entry name" value="P-loop containing nucleoside triphosphate hydrolases"/>
    <property type="match status" value="1"/>
</dbReference>
<dbReference type="Gene3D" id="3.40.50.300">
    <property type="entry name" value="P-loop containing nucleotide triphosphate hydrolases"/>
    <property type="match status" value="1"/>
</dbReference>
<dbReference type="InterPro" id="IPR001763">
    <property type="entry name" value="Rhodanese-like_dom"/>
</dbReference>